<organism evidence="7 8">
    <name type="scientific">Ignelater luminosus</name>
    <name type="common">Cucubano</name>
    <name type="synonym">Pyrophorus luminosus</name>
    <dbReference type="NCBI Taxonomy" id="2038154"/>
    <lineage>
        <taxon>Eukaryota</taxon>
        <taxon>Metazoa</taxon>
        <taxon>Ecdysozoa</taxon>
        <taxon>Arthropoda</taxon>
        <taxon>Hexapoda</taxon>
        <taxon>Insecta</taxon>
        <taxon>Pterygota</taxon>
        <taxon>Neoptera</taxon>
        <taxon>Endopterygota</taxon>
        <taxon>Coleoptera</taxon>
        <taxon>Polyphaga</taxon>
        <taxon>Elateriformia</taxon>
        <taxon>Elateroidea</taxon>
        <taxon>Elateridae</taxon>
        <taxon>Agrypninae</taxon>
        <taxon>Pyrophorini</taxon>
        <taxon>Ignelater</taxon>
    </lineage>
</organism>
<evidence type="ECO:0000256" key="3">
    <source>
        <dbReference type="ARBA" id="ARBA00022989"/>
    </source>
</evidence>
<keyword evidence="3 5" id="KW-1133">Transmembrane helix</keyword>
<feature type="transmembrane region" description="Helical" evidence="5">
    <location>
        <begin position="377"/>
        <end position="396"/>
    </location>
</feature>
<reference evidence="7" key="1">
    <citation type="submission" date="2019-08" db="EMBL/GenBank/DDBJ databases">
        <title>The genome of the North American firefly Photinus pyralis.</title>
        <authorList>
            <consortium name="Photinus pyralis genome working group"/>
            <person name="Fallon T.R."/>
            <person name="Sander Lower S.E."/>
            <person name="Weng J.-K."/>
        </authorList>
    </citation>
    <scope>NUCLEOTIDE SEQUENCE</scope>
    <source>
        <strain evidence="7">TRF0915ILg1</strain>
        <tissue evidence="7">Whole body</tissue>
    </source>
</reference>
<feature type="transmembrane region" description="Helical" evidence="5">
    <location>
        <begin position="67"/>
        <end position="87"/>
    </location>
</feature>
<dbReference type="PANTHER" id="PTHR10924:SF4">
    <property type="entry name" value="GH15861P"/>
    <property type="match status" value="1"/>
</dbReference>
<dbReference type="PROSITE" id="PS50850">
    <property type="entry name" value="MFS"/>
    <property type="match status" value="1"/>
</dbReference>
<dbReference type="InterPro" id="IPR020846">
    <property type="entry name" value="MFS_dom"/>
</dbReference>
<dbReference type="GO" id="GO:0020037">
    <property type="term" value="F:heme binding"/>
    <property type="evidence" value="ECO:0007669"/>
    <property type="project" value="TreeGrafter"/>
</dbReference>
<proteinExistence type="predicted"/>
<feature type="transmembrane region" description="Helical" evidence="5">
    <location>
        <begin position="250"/>
        <end position="275"/>
    </location>
</feature>
<dbReference type="InterPro" id="IPR036259">
    <property type="entry name" value="MFS_trans_sf"/>
</dbReference>
<dbReference type="Proteomes" id="UP000801492">
    <property type="component" value="Unassembled WGS sequence"/>
</dbReference>
<feature type="transmembrane region" description="Helical" evidence="5">
    <location>
        <begin position="191"/>
        <end position="214"/>
    </location>
</feature>
<dbReference type="SUPFAM" id="SSF103473">
    <property type="entry name" value="MFS general substrate transporter"/>
    <property type="match status" value="1"/>
</dbReference>
<evidence type="ECO:0000313" key="8">
    <source>
        <dbReference type="Proteomes" id="UP000801492"/>
    </source>
</evidence>
<gene>
    <name evidence="7" type="ORF">ILUMI_05056</name>
</gene>
<protein>
    <recommendedName>
        <fullName evidence="6">Major facilitator superfamily (MFS) profile domain-containing protein</fullName>
    </recommendedName>
</protein>
<dbReference type="InterPro" id="IPR049680">
    <property type="entry name" value="FLVCR1-2_SLC49-like"/>
</dbReference>
<dbReference type="Pfam" id="PF07690">
    <property type="entry name" value="MFS_1"/>
    <property type="match status" value="1"/>
</dbReference>
<feature type="transmembrane region" description="Helical" evidence="5">
    <location>
        <begin position="342"/>
        <end position="365"/>
    </location>
</feature>
<feature type="transmembrane region" description="Helical" evidence="5">
    <location>
        <begin position="319"/>
        <end position="336"/>
    </location>
</feature>
<feature type="domain" description="Major facilitator superfamily (MFS) profile" evidence="6">
    <location>
        <begin position="22"/>
        <end position="431"/>
    </location>
</feature>
<comment type="caution">
    <text evidence="7">The sequence shown here is derived from an EMBL/GenBank/DDBJ whole genome shotgun (WGS) entry which is preliminary data.</text>
</comment>
<dbReference type="GO" id="GO:0016020">
    <property type="term" value="C:membrane"/>
    <property type="evidence" value="ECO:0007669"/>
    <property type="project" value="UniProtKB-SubCell"/>
</dbReference>
<dbReference type="AlphaFoldDB" id="A0A8K0D7T9"/>
<evidence type="ECO:0000259" key="6">
    <source>
        <dbReference type="PROSITE" id="PS50850"/>
    </source>
</evidence>
<feature type="transmembrane region" description="Helical" evidence="5">
    <location>
        <begin position="287"/>
        <end position="307"/>
    </location>
</feature>
<comment type="subcellular location">
    <subcellularLocation>
        <location evidence="1">Membrane</location>
        <topology evidence="1">Multi-pass membrane protein</topology>
    </subcellularLocation>
</comment>
<accession>A0A8K0D7T9</accession>
<dbReference type="Gene3D" id="1.20.1250.20">
    <property type="entry name" value="MFS general substrate transporter like domains"/>
    <property type="match status" value="1"/>
</dbReference>
<dbReference type="GO" id="GO:0097037">
    <property type="term" value="P:heme export"/>
    <property type="evidence" value="ECO:0007669"/>
    <property type="project" value="TreeGrafter"/>
</dbReference>
<keyword evidence="8" id="KW-1185">Reference proteome</keyword>
<dbReference type="EMBL" id="VTPC01001846">
    <property type="protein sequence ID" value="KAF2901130.1"/>
    <property type="molecule type" value="Genomic_DNA"/>
</dbReference>
<dbReference type="GO" id="GO:0015232">
    <property type="term" value="F:heme transmembrane transporter activity"/>
    <property type="evidence" value="ECO:0007669"/>
    <property type="project" value="TreeGrafter"/>
</dbReference>
<feature type="transmembrane region" description="Helical" evidence="5">
    <location>
        <begin position="408"/>
        <end position="430"/>
    </location>
</feature>
<feature type="transmembrane region" description="Helical" evidence="5">
    <location>
        <begin position="119"/>
        <end position="141"/>
    </location>
</feature>
<evidence type="ECO:0000256" key="1">
    <source>
        <dbReference type="ARBA" id="ARBA00004141"/>
    </source>
</evidence>
<evidence type="ECO:0000313" key="7">
    <source>
        <dbReference type="EMBL" id="KAF2901130.1"/>
    </source>
</evidence>
<feature type="transmembrane region" description="Helical" evidence="5">
    <location>
        <begin position="153"/>
        <end position="179"/>
    </location>
</feature>
<dbReference type="OrthoDB" id="422206at2759"/>
<evidence type="ECO:0000256" key="4">
    <source>
        <dbReference type="ARBA" id="ARBA00023136"/>
    </source>
</evidence>
<feature type="transmembrane region" description="Helical" evidence="5">
    <location>
        <begin position="94"/>
        <end position="113"/>
    </location>
</feature>
<sequence length="445" mass="49460">MSEYAQVSVTNNDELPEIEFKVYKIRWLMLFLYVFCCASSLMQWVQYSIIANTVVDYYNVSYTAVDWSSMIYLLVCIPFIFPACYVLDKMGIRISTLIGIGGTCLGSWIKLGSVSPERFWVVLVGQGVVGVSQIFMLGIPPKLAAVWFGSNQVSLACSIGLLGIQIGTAIGFLIPPILVDDQGDKEGVERGLYLMLIIVALVTTILLIIVITCFKERPVSPPSLAQSQIRQKREYNFKESLKELFSNHSFIFLAVSYGINLGIFLAFSTLLNQIILKHYPDSEEDAGRIGLLIIVSGMVGSLTSGIILDTFSRFRETTVVVYVSSLLSMLTFTFTLEKGIEIVYVVSAVFGFFVIALFTVGYELAAELTYPVEEGTSAGILTGVAQFFGIVFTYLYSYLLNVTGDKTANLTMCSILFVSVFLIACVRYDLKRRAIQMEARIAKLW</sequence>
<dbReference type="InterPro" id="IPR011701">
    <property type="entry name" value="MFS"/>
</dbReference>
<feature type="transmembrane region" description="Helical" evidence="5">
    <location>
        <begin position="27"/>
        <end position="47"/>
    </location>
</feature>
<evidence type="ECO:0000256" key="2">
    <source>
        <dbReference type="ARBA" id="ARBA00022692"/>
    </source>
</evidence>
<name>A0A8K0D7T9_IGNLU</name>
<keyword evidence="2 5" id="KW-0812">Transmembrane</keyword>
<dbReference type="PANTHER" id="PTHR10924">
    <property type="entry name" value="MAJOR FACILITATOR SUPERFAMILY PROTEIN-RELATED"/>
    <property type="match status" value="1"/>
</dbReference>
<keyword evidence="4 5" id="KW-0472">Membrane</keyword>
<evidence type="ECO:0000256" key="5">
    <source>
        <dbReference type="SAM" id="Phobius"/>
    </source>
</evidence>